<sequence>MAFTPTLFVNLPVLSLSTSTPFYLSLGFTPNPTFSSSDTTCMTLSPAISVMLMEHSRFQSFMPGGKALVGGKVGTEVLLCFNVEKKEDVDRIVEAAGKAGGKMDPTVLPQIGGSYGRSVEDPDGHVWEVGWFGGMGGDGCAVGGEKGKDGGKDGGEE</sequence>
<dbReference type="EMBL" id="MU003527">
    <property type="protein sequence ID" value="KAF2465852.1"/>
    <property type="molecule type" value="Genomic_DNA"/>
</dbReference>
<keyword evidence="1" id="KW-0223">Dioxygenase</keyword>
<gene>
    <name evidence="1" type="ORF">BDR25DRAFT_294390</name>
</gene>
<protein>
    <submittedName>
        <fullName evidence="1">Glyoxalase/Bleomycin resistance protein/Dihydroxybiphenyl dioxygenase</fullName>
    </submittedName>
</protein>
<reference evidence="1" key="1">
    <citation type="journal article" date="2020" name="Stud. Mycol.">
        <title>101 Dothideomycetes genomes: a test case for predicting lifestyles and emergence of pathogens.</title>
        <authorList>
            <person name="Haridas S."/>
            <person name="Albert R."/>
            <person name="Binder M."/>
            <person name="Bloem J."/>
            <person name="Labutti K."/>
            <person name="Salamov A."/>
            <person name="Andreopoulos B."/>
            <person name="Baker S."/>
            <person name="Barry K."/>
            <person name="Bills G."/>
            <person name="Bluhm B."/>
            <person name="Cannon C."/>
            <person name="Castanera R."/>
            <person name="Culley D."/>
            <person name="Daum C."/>
            <person name="Ezra D."/>
            <person name="Gonzalez J."/>
            <person name="Henrissat B."/>
            <person name="Kuo A."/>
            <person name="Liang C."/>
            <person name="Lipzen A."/>
            <person name="Lutzoni F."/>
            <person name="Magnuson J."/>
            <person name="Mondo S."/>
            <person name="Nolan M."/>
            <person name="Ohm R."/>
            <person name="Pangilinan J."/>
            <person name="Park H.-J."/>
            <person name="Ramirez L."/>
            <person name="Alfaro M."/>
            <person name="Sun H."/>
            <person name="Tritt A."/>
            <person name="Yoshinaga Y."/>
            <person name="Zwiers L.-H."/>
            <person name="Turgeon B."/>
            <person name="Goodwin S."/>
            <person name="Spatafora J."/>
            <person name="Crous P."/>
            <person name="Grigoriev I."/>
        </authorList>
    </citation>
    <scope>NUCLEOTIDE SEQUENCE</scope>
    <source>
        <strain evidence="1">ATCC 200398</strain>
    </source>
</reference>
<keyword evidence="1" id="KW-0560">Oxidoreductase</keyword>
<comment type="caution">
    <text evidence="1">The sequence shown here is derived from an EMBL/GenBank/DDBJ whole genome shotgun (WGS) entry which is preliminary data.</text>
</comment>
<proteinExistence type="predicted"/>
<keyword evidence="2" id="KW-1185">Reference proteome</keyword>
<organism evidence="1 2">
    <name type="scientific">Lindgomyces ingoldianus</name>
    <dbReference type="NCBI Taxonomy" id="673940"/>
    <lineage>
        <taxon>Eukaryota</taxon>
        <taxon>Fungi</taxon>
        <taxon>Dikarya</taxon>
        <taxon>Ascomycota</taxon>
        <taxon>Pezizomycotina</taxon>
        <taxon>Dothideomycetes</taxon>
        <taxon>Pleosporomycetidae</taxon>
        <taxon>Pleosporales</taxon>
        <taxon>Lindgomycetaceae</taxon>
        <taxon>Lindgomyces</taxon>
    </lineage>
</organism>
<name>A0ACB6QHN1_9PLEO</name>
<dbReference type="Proteomes" id="UP000799755">
    <property type="component" value="Unassembled WGS sequence"/>
</dbReference>
<evidence type="ECO:0000313" key="2">
    <source>
        <dbReference type="Proteomes" id="UP000799755"/>
    </source>
</evidence>
<accession>A0ACB6QHN1</accession>
<evidence type="ECO:0000313" key="1">
    <source>
        <dbReference type="EMBL" id="KAF2465852.1"/>
    </source>
</evidence>